<gene>
    <name evidence="4" type="ORF">H6X83_02510</name>
</gene>
<evidence type="ECO:0000259" key="3">
    <source>
        <dbReference type="Pfam" id="PF03358"/>
    </source>
</evidence>
<keyword evidence="5" id="KW-1185">Reference proteome</keyword>
<name>A0A7G9WIN0_9FIRM</name>
<dbReference type="Gene3D" id="3.40.50.360">
    <property type="match status" value="1"/>
</dbReference>
<sequence>MNQKKMLAILASPRKNGKVADMLAAAVEQGEKCGYKVSVINVYERQISPCTGCMACRSGKSCPIADDMQEISSLLQESDFTVIATPTYWANIPAPLKLLFDRTAGLMMSENAAGIPHGRMKPTQKFLLLTACSTPFPFNWLCGQSSGCIHAMYEVLHTSGMRMAGKVILAGSKGLQSVPPKTIRKIRRLVK</sequence>
<evidence type="ECO:0000313" key="4">
    <source>
        <dbReference type="EMBL" id="QNO18542.1"/>
    </source>
</evidence>
<dbReference type="Proteomes" id="UP000516046">
    <property type="component" value="Chromosome"/>
</dbReference>
<dbReference type="RefSeq" id="WP_212507604.1">
    <property type="nucleotide sequence ID" value="NZ_CP060696.1"/>
</dbReference>
<accession>A0A7G9WIN0</accession>
<dbReference type="InterPro" id="IPR051796">
    <property type="entry name" value="ISF_SsuE-like"/>
</dbReference>
<dbReference type="PANTHER" id="PTHR43278">
    <property type="entry name" value="NAD(P)H-DEPENDENT FMN-CONTAINING OXIDOREDUCTASE YWQN-RELATED"/>
    <property type="match status" value="1"/>
</dbReference>
<evidence type="ECO:0000256" key="2">
    <source>
        <dbReference type="ARBA" id="ARBA00022643"/>
    </source>
</evidence>
<dbReference type="InterPro" id="IPR029039">
    <property type="entry name" value="Flavoprotein-like_sf"/>
</dbReference>
<organism evidence="4 5">
    <name type="scientific">Caproicibacterium amylolyticum</name>
    <dbReference type="NCBI Taxonomy" id="2766537"/>
    <lineage>
        <taxon>Bacteria</taxon>
        <taxon>Bacillati</taxon>
        <taxon>Bacillota</taxon>
        <taxon>Clostridia</taxon>
        <taxon>Eubacteriales</taxon>
        <taxon>Oscillospiraceae</taxon>
        <taxon>Caproicibacterium</taxon>
    </lineage>
</organism>
<dbReference type="KEGG" id="caml:H6X83_02510"/>
<keyword evidence="1" id="KW-0285">Flavoprotein</keyword>
<protein>
    <submittedName>
        <fullName evidence="4">Flavodoxin family protein</fullName>
    </submittedName>
</protein>
<dbReference type="Pfam" id="PF03358">
    <property type="entry name" value="FMN_red"/>
    <property type="match status" value="1"/>
</dbReference>
<dbReference type="GO" id="GO:0016491">
    <property type="term" value="F:oxidoreductase activity"/>
    <property type="evidence" value="ECO:0007669"/>
    <property type="project" value="InterPro"/>
</dbReference>
<feature type="domain" description="NADPH-dependent FMN reductase-like" evidence="3">
    <location>
        <begin position="5"/>
        <end position="104"/>
    </location>
</feature>
<dbReference type="SUPFAM" id="SSF52218">
    <property type="entry name" value="Flavoproteins"/>
    <property type="match status" value="1"/>
</dbReference>
<dbReference type="InterPro" id="IPR005025">
    <property type="entry name" value="FMN_Rdtase-like_dom"/>
</dbReference>
<dbReference type="EMBL" id="CP060696">
    <property type="protein sequence ID" value="QNO18542.1"/>
    <property type="molecule type" value="Genomic_DNA"/>
</dbReference>
<dbReference type="AlphaFoldDB" id="A0A7G9WIN0"/>
<keyword evidence="2" id="KW-0288">FMN</keyword>
<reference evidence="4 5" key="1">
    <citation type="submission" date="2020-08" db="EMBL/GenBank/DDBJ databases">
        <authorList>
            <person name="Ren C."/>
            <person name="Gu Y."/>
            <person name="Xu Y."/>
        </authorList>
    </citation>
    <scope>NUCLEOTIDE SEQUENCE [LARGE SCALE GENOMIC DNA]</scope>
    <source>
        <strain evidence="4 5">LBM18003</strain>
    </source>
</reference>
<proteinExistence type="predicted"/>
<evidence type="ECO:0000256" key="1">
    <source>
        <dbReference type="ARBA" id="ARBA00022630"/>
    </source>
</evidence>
<dbReference type="PANTHER" id="PTHR43278:SF1">
    <property type="entry name" value="IRON-SULFUR FLAVOPROTEIN MJ1083"/>
    <property type="match status" value="1"/>
</dbReference>
<evidence type="ECO:0000313" key="5">
    <source>
        <dbReference type="Proteomes" id="UP000516046"/>
    </source>
</evidence>